<accession>A0A420FU57</accession>
<comment type="caution">
    <text evidence="3">The sequence shown here is derived from an EMBL/GenBank/DDBJ whole genome shotgun (WGS) entry which is preliminary data.</text>
</comment>
<dbReference type="AlphaFoldDB" id="A0A420FU57"/>
<evidence type="ECO:0000256" key="2">
    <source>
        <dbReference type="SAM" id="SignalP"/>
    </source>
</evidence>
<gene>
    <name evidence="3" type="ORF">BCY89_27765</name>
</gene>
<dbReference type="RefSeq" id="WP_120334456.1">
    <property type="nucleotide sequence ID" value="NZ_MCAQ01000013.1"/>
</dbReference>
<feature type="signal peptide" evidence="2">
    <location>
        <begin position="1"/>
        <end position="21"/>
    </location>
</feature>
<keyword evidence="1" id="KW-0175">Coiled coil</keyword>
<name>A0A420FU57_9SPHI</name>
<reference evidence="3 4" key="1">
    <citation type="submission" date="2016-07" db="EMBL/GenBank/DDBJ databases">
        <title>Genome analysis of Sphingobacterium siyangense T12B17.</title>
        <authorList>
            <person name="Xu D."/>
            <person name="Su Y."/>
            <person name="Zheng S."/>
        </authorList>
    </citation>
    <scope>NUCLEOTIDE SEQUENCE [LARGE SCALE GENOMIC DNA]</scope>
    <source>
        <strain evidence="3 4">T12B17</strain>
    </source>
</reference>
<feature type="coiled-coil region" evidence="1">
    <location>
        <begin position="314"/>
        <end position="341"/>
    </location>
</feature>
<protein>
    <recommendedName>
        <fullName evidence="5">Peptidase S74 domain-containing protein</fullName>
    </recommendedName>
</protein>
<proteinExistence type="predicted"/>
<evidence type="ECO:0000313" key="3">
    <source>
        <dbReference type="EMBL" id="RKF36394.1"/>
    </source>
</evidence>
<organism evidence="3 4">
    <name type="scientific">Sphingobacterium siyangense</name>
    <dbReference type="NCBI Taxonomy" id="459529"/>
    <lineage>
        <taxon>Bacteria</taxon>
        <taxon>Pseudomonadati</taxon>
        <taxon>Bacteroidota</taxon>
        <taxon>Sphingobacteriia</taxon>
        <taxon>Sphingobacteriales</taxon>
        <taxon>Sphingobacteriaceae</taxon>
        <taxon>Sphingobacterium</taxon>
    </lineage>
</organism>
<keyword evidence="2" id="KW-0732">Signal</keyword>
<feature type="chain" id="PRO_5019119198" description="Peptidase S74 domain-containing protein" evidence="2">
    <location>
        <begin position="22"/>
        <end position="348"/>
    </location>
</feature>
<evidence type="ECO:0008006" key="5">
    <source>
        <dbReference type="Google" id="ProtNLM"/>
    </source>
</evidence>
<dbReference type="Proteomes" id="UP000286402">
    <property type="component" value="Unassembled WGS sequence"/>
</dbReference>
<dbReference type="EMBL" id="MCAQ01000013">
    <property type="protein sequence ID" value="RKF36394.1"/>
    <property type="molecule type" value="Genomic_DNA"/>
</dbReference>
<sequence length="348" mass="38316">MKNLKSGLLFLLSVSALGGKAQNLLNLTDWVVGTGGITGLAQNGLTSENQREWGIGPYGTQVILWKGSPSGDENGDGGFDSSYFIINNQKTYRYTVWLKKTNSNDGISYLGCAPGVTTLAGVANNNPYFWYGDLPELNKWYLVVGYVHGSNDPSTTNFGGIYDGLTGKKVVSTTDFKFASNTTATQHRSYLFYDPNINDRQYFYGPRVEEVNGNEPTISALLGNPVGAGDSYFAGKVGIKTQTPGDYDLAVNGKIRSHEIKVETSGWADYVFEEDYKLPTLEETEKFIRKNGHLSEVPKATEVEANGISLGEMNKVLLKKIEELTLQVIELNKTVQKQDDKIKSLDRL</sequence>
<keyword evidence="4" id="KW-1185">Reference proteome</keyword>
<evidence type="ECO:0000256" key="1">
    <source>
        <dbReference type="SAM" id="Coils"/>
    </source>
</evidence>
<evidence type="ECO:0000313" key="4">
    <source>
        <dbReference type="Proteomes" id="UP000286402"/>
    </source>
</evidence>